<reference evidence="3" key="1">
    <citation type="submission" date="2016-11" db="UniProtKB">
        <authorList>
            <consortium name="WormBaseParasite"/>
        </authorList>
    </citation>
    <scope>IDENTIFICATION</scope>
</reference>
<organism evidence="2 3">
    <name type="scientific">Macrostomum lignano</name>
    <dbReference type="NCBI Taxonomy" id="282301"/>
    <lineage>
        <taxon>Eukaryota</taxon>
        <taxon>Metazoa</taxon>
        <taxon>Spiralia</taxon>
        <taxon>Lophotrochozoa</taxon>
        <taxon>Platyhelminthes</taxon>
        <taxon>Rhabditophora</taxon>
        <taxon>Macrostomorpha</taxon>
        <taxon>Macrostomida</taxon>
        <taxon>Macrostomidae</taxon>
        <taxon>Macrostomum</taxon>
    </lineage>
</organism>
<accession>A0A1I8FN64</accession>
<keyword evidence="2" id="KW-1185">Reference proteome</keyword>
<feature type="region of interest" description="Disordered" evidence="1">
    <location>
        <begin position="1"/>
        <end position="32"/>
    </location>
</feature>
<dbReference type="AlphaFoldDB" id="A0A1I8FN64"/>
<proteinExistence type="predicted"/>
<sequence>SKEGSAAVAPAVSHRRSNRHSPSGFVGRQRRAAAVATCDPKTPGDASSALVASLFQPVYAEQAQLYPELFAKVTNPVFQSDSDKSTDSIVSGPGDITTPVNAGRFRIGDERISRPVCDE</sequence>
<protein>
    <submittedName>
        <fullName evidence="3">PAM2 domain-containing protein</fullName>
    </submittedName>
</protein>
<dbReference type="WBParaSite" id="maker-unitig_41071-snap-gene-0.2-mRNA-1">
    <property type="protein sequence ID" value="maker-unitig_41071-snap-gene-0.2-mRNA-1"/>
    <property type="gene ID" value="maker-unitig_41071-snap-gene-0.2"/>
</dbReference>
<feature type="region of interest" description="Disordered" evidence="1">
    <location>
        <begin position="81"/>
        <end position="103"/>
    </location>
</feature>
<evidence type="ECO:0000313" key="2">
    <source>
        <dbReference type="Proteomes" id="UP000095280"/>
    </source>
</evidence>
<evidence type="ECO:0000256" key="1">
    <source>
        <dbReference type="SAM" id="MobiDB-lite"/>
    </source>
</evidence>
<name>A0A1I8FN64_9PLAT</name>
<evidence type="ECO:0000313" key="3">
    <source>
        <dbReference type="WBParaSite" id="maker-unitig_41071-snap-gene-0.2-mRNA-1"/>
    </source>
</evidence>
<dbReference type="Proteomes" id="UP000095280">
    <property type="component" value="Unplaced"/>
</dbReference>